<organism evidence="2 3">
    <name type="scientific">Oerskovia turbata</name>
    <dbReference type="NCBI Taxonomy" id="1713"/>
    <lineage>
        <taxon>Bacteria</taxon>
        <taxon>Bacillati</taxon>
        <taxon>Actinomycetota</taxon>
        <taxon>Actinomycetes</taxon>
        <taxon>Micrococcales</taxon>
        <taxon>Cellulomonadaceae</taxon>
        <taxon>Oerskovia</taxon>
    </lineage>
</organism>
<dbReference type="Proteomes" id="UP000290517">
    <property type="component" value="Unassembled WGS sequence"/>
</dbReference>
<evidence type="ECO:0000313" key="1">
    <source>
        <dbReference type="EMBL" id="RXR27072.1"/>
    </source>
</evidence>
<evidence type="ECO:0000313" key="3">
    <source>
        <dbReference type="Proteomes" id="UP000289805"/>
    </source>
</evidence>
<dbReference type="PROSITE" id="PS51257">
    <property type="entry name" value="PROKAR_LIPOPROTEIN"/>
    <property type="match status" value="1"/>
</dbReference>
<reference evidence="3 4" key="1">
    <citation type="submission" date="2019-01" db="EMBL/GenBank/DDBJ databases">
        <title>Oerskovia turbata Genome sequencing and assembly.</title>
        <authorList>
            <person name="Dou T."/>
        </authorList>
    </citation>
    <scope>NUCLEOTIDE SEQUENCE [LARGE SCALE GENOMIC DNA]</scope>
    <source>
        <strain evidence="2 3">JCM12123</strain>
        <strain evidence="1 4">JCM3160</strain>
    </source>
</reference>
<dbReference type="EMBL" id="SDJR01000003">
    <property type="protein sequence ID" value="RXR27072.1"/>
    <property type="molecule type" value="Genomic_DNA"/>
</dbReference>
<comment type="caution">
    <text evidence="2">The sequence shown here is derived from an EMBL/GenBank/DDBJ whole genome shotgun (WGS) entry which is preliminary data.</text>
</comment>
<dbReference type="Proteomes" id="UP000289805">
    <property type="component" value="Unassembled WGS sequence"/>
</dbReference>
<dbReference type="EMBL" id="SDJQ01000003">
    <property type="protein sequence ID" value="RXR36360.1"/>
    <property type="molecule type" value="Genomic_DNA"/>
</dbReference>
<dbReference type="RefSeq" id="WP_030143960.1">
    <property type="nucleotide sequence ID" value="NZ_JOFV01000001.1"/>
</dbReference>
<sequence length="190" mass="19520">MRSHPTRFVLLPLGLGVVAVTLAGCFSTASPMATAEQTPAAAARATPRPTFDGSTREGVLLQAASAELDPGVLPAGFRFVETVDLDLAGSTSSVYVQGQPEDQGPGLYVHAMHAGVTVEGLGDGWVFEEVPELSGEETVTVASHPEGLERTVVSIDASPAGTVRLIGDGVPRDELVATAGRLLSSVDDLG</sequence>
<proteinExistence type="predicted"/>
<gene>
    <name evidence="1" type="ORF">EQW73_06440</name>
    <name evidence="2" type="ORF">EQW78_01980</name>
</gene>
<evidence type="ECO:0000313" key="2">
    <source>
        <dbReference type="EMBL" id="RXR36360.1"/>
    </source>
</evidence>
<dbReference type="OrthoDB" id="9959585at2"/>
<protein>
    <recommendedName>
        <fullName evidence="5">DUF4245 domain-containing protein</fullName>
    </recommendedName>
</protein>
<name>A0A4Q1L260_9CELL</name>
<evidence type="ECO:0000313" key="4">
    <source>
        <dbReference type="Proteomes" id="UP000290517"/>
    </source>
</evidence>
<evidence type="ECO:0008006" key="5">
    <source>
        <dbReference type="Google" id="ProtNLM"/>
    </source>
</evidence>
<accession>A0A4Q1L260</accession>
<keyword evidence="4" id="KW-1185">Reference proteome</keyword>
<dbReference type="AlphaFoldDB" id="A0A4Q1L260"/>